<accession>I2GWT2</accession>
<protein>
    <recommendedName>
        <fullName evidence="1">Ty3 transposon capsid-like protein domain-containing protein</fullName>
    </recommendedName>
</protein>
<proteinExistence type="predicted"/>
<dbReference type="HOGENOM" id="CLU_966938_0_0_1"/>
<dbReference type="Pfam" id="PF19259">
    <property type="entry name" value="Ty3_capsid"/>
    <property type="match status" value="1"/>
</dbReference>
<sequence length="275" mass="31369">MSTNNPFRTPLGHSETKPIDTKVKLMTFDGKEDVLSLPKFVATLKLQMVTQQAITDAEKIAFFAQHLTGNAVTWALNWVDEPPTDATWENFIKDFESHYTSKIDIHKLLNFIHNINEASIGIERYNASYRRLIALLPKDLWSEKAILAQYARNLSPTTYERIAAAEPSTLKKAMVIAYETIPIQSREFSTGTQQSFNLPMGTQQSRMTPVLGINQVMAYNQTNDLNEYTISAVQRRGLISREECIQKNQCFNYKKPGHRLDQCRTRPAGPNPNHY</sequence>
<name>I2GWT2_HENB6</name>
<evidence type="ECO:0000259" key="1">
    <source>
        <dbReference type="Pfam" id="PF19259"/>
    </source>
</evidence>
<dbReference type="RefSeq" id="XP_004178103.1">
    <property type="nucleotide sequence ID" value="XM_004178055.1"/>
</dbReference>
<dbReference type="eggNOG" id="KOG0017">
    <property type="taxonomic scope" value="Eukaryota"/>
</dbReference>
<dbReference type="EMBL" id="HE806316">
    <property type="protein sequence ID" value="CCH58584.1"/>
    <property type="molecule type" value="Genomic_DNA"/>
</dbReference>
<dbReference type="OMA" id="NEYTISA"/>
<reference evidence="2 3" key="1">
    <citation type="journal article" date="2011" name="Proc. Natl. Acad. Sci. U.S.A.">
        <title>Evolutionary erosion of yeast sex chromosomes by mating-type switching accidents.</title>
        <authorList>
            <person name="Gordon J.L."/>
            <person name="Armisen D."/>
            <person name="Proux-Wera E."/>
            <person name="Oheigeartaigh S.S."/>
            <person name="Byrne K.P."/>
            <person name="Wolfe K.H."/>
        </authorList>
    </citation>
    <scope>NUCLEOTIDE SEQUENCE [LARGE SCALE GENOMIC DNA]</scope>
    <source>
        <strain evidence="3">ATCC 34711 / CBS 6284 / DSM 70876 / NBRC 10599 / NRRL Y-10934 / UCD 77-7</strain>
    </source>
</reference>
<evidence type="ECO:0000313" key="2">
    <source>
        <dbReference type="EMBL" id="CCH58584.1"/>
    </source>
</evidence>
<feature type="domain" description="Ty3 transposon capsid-like protein" evidence="1">
    <location>
        <begin position="13"/>
        <end position="208"/>
    </location>
</feature>
<evidence type="ECO:0000313" key="3">
    <source>
        <dbReference type="Proteomes" id="UP000002866"/>
    </source>
</evidence>
<dbReference type="AlphaFoldDB" id="I2GWT2"/>
<dbReference type="FunCoup" id="I2GWT2">
    <property type="interactions" value="35"/>
</dbReference>
<dbReference type="Proteomes" id="UP000002866">
    <property type="component" value="Chromosome 1"/>
</dbReference>
<gene>
    <name evidence="2" type="primary">TBLA0A07940</name>
    <name evidence="2" type="ORF">TBLA_0A07940</name>
</gene>
<dbReference type="GO" id="GO:0003677">
    <property type="term" value="F:DNA binding"/>
    <property type="evidence" value="ECO:0007669"/>
    <property type="project" value="EnsemblFungi"/>
</dbReference>
<dbReference type="InParanoid" id="I2GWT2"/>
<dbReference type="KEGG" id="tbl:TBLA_0A07940"/>
<dbReference type="GO" id="GO:0032197">
    <property type="term" value="P:retrotransposition"/>
    <property type="evidence" value="ECO:0007669"/>
    <property type="project" value="EnsemblFungi"/>
</dbReference>
<dbReference type="STRING" id="1071380.I2GWT2"/>
<dbReference type="GO" id="GO:0000943">
    <property type="term" value="C:retrotransposon nucleocapsid"/>
    <property type="evidence" value="ECO:0007669"/>
    <property type="project" value="EnsemblFungi"/>
</dbReference>
<dbReference type="InterPro" id="IPR045358">
    <property type="entry name" value="Ty3_capsid"/>
</dbReference>
<keyword evidence="3" id="KW-1185">Reference proteome</keyword>
<organism evidence="2 3">
    <name type="scientific">Henningerozyma blattae (strain ATCC 34711 / CBS 6284 / DSM 70876 / NBRC 10599 / NRRL Y-10934 / UCD 77-7)</name>
    <name type="common">Yeast</name>
    <name type="synonym">Tetrapisispora blattae</name>
    <dbReference type="NCBI Taxonomy" id="1071380"/>
    <lineage>
        <taxon>Eukaryota</taxon>
        <taxon>Fungi</taxon>
        <taxon>Dikarya</taxon>
        <taxon>Ascomycota</taxon>
        <taxon>Saccharomycotina</taxon>
        <taxon>Saccharomycetes</taxon>
        <taxon>Saccharomycetales</taxon>
        <taxon>Saccharomycetaceae</taxon>
        <taxon>Henningerozyma</taxon>
    </lineage>
</organism>
<dbReference type="OrthoDB" id="5600552at2759"/>
<dbReference type="GeneID" id="14493060"/>